<dbReference type="STRING" id="747676.F4S780"/>
<dbReference type="PANTHER" id="PTHR43016:SF16">
    <property type="entry name" value="METALLOPROTEASE, PUTATIVE (AFU_ORTHOLOGUE AFUA_4G07610)-RELATED"/>
    <property type="match status" value="1"/>
</dbReference>
<dbReference type="FunFam" id="3.30.830.10:FF:000015">
    <property type="entry name" value="Putative zinc metalloprotease"/>
    <property type="match status" value="1"/>
</dbReference>
<reference evidence="5" key="1">
    <citation type="journal article" date="2011" name="Proc. Natl. Acad. Sci. U.S.A.">
        <title>Obligate biotrophy features unraveled by the genomic analysis of rust fungi.</title>
        <authorList>
            <person name="Duplessis S."/>
            <person name="Cuomo C.A."/>
            <person name="Lin Y.-C."/>
            <person name="Aerts A."/>
            <person name="Tisserant E."/>
            <person name="Veneault-Fourrey C."/>
            <person name="Joly D.L."/>
            <person name="Hacquard S."/>
            <person name="Amselem J."/>
            <person name="Cantarel B.L."/>
            <person name="Chiu R."/>
            <person name="Coutinho P.M."/>
            <person name="Feau N."/>
            <person name="Field M."/>
            <person name="Frey P."/>
            <person name="Gelhaye E."/>
            <person name="Goldberg J."/>
            <person name="Grabherr M.G."/>
            <person name="Kodira C.D."/>
            <person name="Kohler A."/>
            <person name="Kuees U."/>
            <person name="Lindquist E.A."/>
            <person name="Lucas S.M."/>
            <person name="Mago R."/>
            <person name="Mauceli E."/>
            <person name="Morin E."/>
            <person name="Murat C."/>
            <person name="Pangilinan J.L."/>
            <person name="Park R."/>
            <person name="Pearson M."/>
            <person name="Quesneville H."/>
            <person name="Rouhier N."/>
            <person name="Sakthikumar S."/>
            <person name="Salamov A.A."/>
            <person name="Schmutz J."/>
            <person name="Selles B."/>
            <person name="Shapiro H."/>
            <person name="Tanguay P."/>
            <person name="Tuskan G.A."/>
            <person name="Henrissat B."/>
            <person name="Van de Peer Y."/>
            <person name="Rouze P."/>
            <person name="Ellis J.G."/>
            <person name="Dodds P.N."/>
            <person name="Schein J.E."/>
            <person name="Zhong S."/>
            <person name="Hamelin R.C."/>
            <person name="Grigoriev I.V."/>
            <person name="Szabo L.J."/>
            <person name="Martin F."/>
        </authorList>
    </citation>
    <scope>NUCLEOTIDE SEQUENCE [LARGE SCALE GENOMIC DNA]</scope>
    <source>
        <strain evidence="5">98AG31 / pathotype 3-4-7</strain>
    </source>
</reference>
<dbReference type="MEROPS" id="M16.A18"/>
<evidence type="ECO:0000313" key="5">
    <source>
        <dbReference type="Proteomes" id="UP000001072"/>
    </source>
</evidence>
<dbReference type="AlphaFoldDB" id="F4S780"/>
<name>F4S780_MELLP</name>
<feature type="region of interest" description="Disordered" evidence="1">
    <location>
        <begin position="1088"/>
        <end position="1120"/>
    </location>
</feature>
<proteinExistence type="predicted"/>
<protein>
    <submittedName>
        <fullName evidence="4">Zinc metalloprotease</fullName>
    </submittedName>
</protein>
<keyword evidence="5" id="KW-1185">Reference proteome</keyword>
<dbReference type="Proteomes" id="UP000001072">
    <property type="component" value="Unassembled WGS sequence"/>
</dbReference>
<dbReference type="KEGG" id="mlr:MELLADRAFT_50684"/>
<dbReference type="FunFam" id="3.30.830.10:FF:000031">
    <property type="entry name" value="Putative zinc metalloprotease"/>
    <property type="match status" value="1"/>
</dbReference>
<feature type="domain" description="Peptidase M16 C-terminal" evidence="3">
    <location>
        <begin position="283"/>
        <end position="469"/>
    </location>
</feature>
<feature type="domain" description="Peptidase M16 N-terminal" evidence="2">
    <location>
        <begin position="143"/>
        <end position="209"/>
    </location>
</feature>
<evidence type="ECO:0000259" key="2">
    <source>
        <dbReference type="Pfam" id="PF00675"/>
    </source>
</evidence>
<dbReference type="EMBL" id="GL883158">
    <property type="protein sequence ID" value="EGF99466.1"/>
    <property type="molecule type" value="Genomic_DNA"/>
</dbReference>
<keyword evidence="4" id="KW-0482">Metalloprotease</keyword>
<evidence type="ECO:0000259" key="3">
    <source>
        <dbReference type="Pfam" id="PF05193"/>
    </source>
</evidence>
<evidence type="ECO:0000256" key="1">
    <source>
        <dbReference type="SAM" id="MobiDB-lite"/>
    </source>
</evidence>
<dbReference type="HOGENOM" id="CLU_006065_0_0_1"/>
<dbReference type="FunFam" id="3.30.830.10:FF:000036">
    <property type="entry name" value="Putative zinc metalloprotease"/>
    <property type="match status" value="1"/>
</dbReference>
<dbReference type="GO" id="GO:0046872">
    <property type="term" value="F:metal ion binding"/>
    <property type="evidence" value="ECO:0007669"/>
    <property type="project" value="InterPro"/>
</dbReference>
<dbReference type="PANTHER" id="PTHR43016">
    <property type="entry name" value="PRESEQUENCE PROTEASE"/>
    <property type="match status" value="1"/>
</dbReference>
<dbReference type="InterPro" id="IPR011249">
    <property type="entry name" value="Metalloenz_LuxS/M16"/>
</dbReference>
<dbReference type="InterPro" id="IPR011765">
    <property type="entry name" value="Pept_M16_N"/>
</dbReference>
<dbReference type="GO" id="GO:0006508">
    <property type="term" value="P:proteolysis"/>
    <property type="evidence" value="ECO:0007669"/>
    <property type="project" value="UniProtKB-KW"/>
</dbReference>
<dbReference type="GeneID" id="18928726"/>
<dbReference type="GO" id="GO:0008237">
    <property type="term" value="F:metallopeptidase activity"/>
    <property type="evidence" value="ECO:0007669"/>
    <property type="project" value="UniProtKB-KW"/>
</dbReference>
<dbReference type="SUPFAM" id="SSF63411">
    <property type="entry name" value="LuxS/MPP-like metallohydrolase"/>
    <property type="match status" value="4"/>
</dbReference>
<keyword evidence="4" id="KW-0378">Hydrolase</keyword>
<dbReference type="eggNOG" id="KOG0961">
    <property type="taxonomic scope" value="Eukaryota"/>
</dbReference>
<dbReference type="Gene3D" id="3.30.830.10">
    <property type="entry name" value="Metalloenzyme, LuxS/M16 peptidase-like"/>
    <property type="match status" value="4"/>
</dbReference>
<dbReference type="Pfam" id="PF00675">
    <property type="entry name" value="Peptidase_M16"/>
    <property type="match status" value="1"/>
</dbReference>
<organism evidence="5">
    <name type="scientific">Melampsora larici-populina (strain 98AG31 / pathotype 3-4-7)</name>
    <name type="common">Poplar leaf rust fungus</name>
    <dbReference type="NCBI Taxonomy" id="747676"/>
    <lineage>
        <taxon>Eukaryota</taxon>
        <taxon>Fungi</taxon>
        <taxon>Dikarya</taxon>
        <taxon>Basidiomycota</taxon>
        <taxon>Pucciniomycotina</taxon>
        <taxon>Pucciniomycetes</taxon>
        <taxon>Pucciniales</taxon>
        <taxon>Melampsoraceae</taxon>
        <taxon>Melampsora</taxon>
    </lineage>
</organism>
<dbReference type="InterPro" id="IPR007863">
    <property type="entry name" value="Peptidase_M16_C"/>
</dbReference>
<sequence>MFINKHLSKLQLKSTLPPHRLLSCSSIGYKSHQRTPSHSYFSHLNSSGNRSTRLFKPATIHSKAQFAFTSQMSTTSVSKKEQDVKIPESVGNFDRIIDPFHLESAPIKVAKWKSRETGLSVVWADVDGPLVNGYFTVATEIFNDSGVPHTLEHLVFLGSEKYPYKGILDSLANRSFAAGTNAWTDTTHTAYTVTTAGSEGFLRLLPIYLDHILYATITSAGFTTEVYHINGKGEDAGVVYSEMQGRENSSADLMSLRSQREIYPPTSAYRSETGGEMAALRVLTVDQIRKYHSDYYRPHNIQLIVSGKVDPTMLLNVLQTEVEPSLIKHGQNKVPEGWKRPFLETASKGGAVLTKNKVVEVPFPEKDESMGEVQISWVGPNTNDYLLQDALDLLGTYLTDTAISPLAKKFIEIEDPLCTDITFQPTDAEKTVTSAYISSVPAEHLSDIGKKFNDALAHEADNLDMQRMQMTIERGALKVANQFEVDAHDTLATTIISNFLYGSGEQLVAGLSTELQRYKTLAGWSKEQWSAVFKKWLVESPSVTVIGKPSGKLADQLAADTKARLEATKKKYGPEGLKQLQEKLEAAQKVNDTPYPDHILSDYPIPKVESIKWIDVESARADGSLKGDLQTVIDEKDSTKLPYFIQFDHVESNFLTLSIHFSPTDLPAELFKYLYVYLASFFSLPVKRSDGTLLPFDQVVKELDMETIEYDVRMGPSISQTLEIYFKIEKTKYSTMIGWLKDLLWGSKFDTDRLRITVAKALQNIPSMKRDGDSVSAALYEEMIYSPDLAPAMSTNLFKQDVWLPSIMEELKSHPQQVIEHLEKLRTHLLQPSTMRLSVAGDMKSLKDPKKSWSEHFQKIPASTLKTPLYGSDALSADGLKPSGKAIVISMPSIESSFAYHVAKGPQGYNHPDRPALTVAVSVLNALESYLWKAIRGTGLAYSASMRANPESGHVSIKIYRSPDSWKAFEEAGRVMRDLISKKLKFDDLTLESAKSSLAYATAAQESTVGSAAYLSFVNMALKGVQKDASRQLLNKTKDITTDQVLKSIEKYFLPIFDARSSVAVVASSPSKAESTASSLKAAGYQVEQRELNVTAEEDSGMDSMSVTDEEDASSSPAPV</sequence>
<dbReference type="VEuPathDB" id="FungiDB:MELLADRAFT_50684"/>
<dbReference type="Pfam" id="PF05193">
    <property type="entry name" value="Peptidase_M16_C"/>
    <property type="match status" value="2"/>
</dbReference>
<dbReference type="InParanoid" id="F4S780"/>
<dbReference type="OrthoDB" id="4953at2759"/>
<dbReference type="FunCoup" id="F4S780">
    <property type="interactions" value="7"/>
</dbReference>
<accession>F4S780</accession>
<gene>
    <name evidence="4" type="ORF">MELLADRAFT_50684</name>
</gene>
<evidence type="ECO:0000313" key="4">
    <source>
        <dbReference type="EMBL" id="EGF99466.1"/>
    </source>
</evidence>
<feature type="domain" description="Peptidase M16 C-terminal" evidence="3">
    <location>
        <begin position="820"/>
        <end position="996"/>
    </location>
</feature>
<keyword evidence="4" id="KW-0645">Protease</keyword>
<dbReference type="RefSeq" id="XP_007417205.1">
    <property type="nucleotide sequence ID" value="XM_007417143.1"/>
</dbReference>